<feature type="compositionally biased region" description="Basic and acidic residues" evidence="1">
    <location>
        <begin position="137"/>
        <end position="154"/>
    </location>
</feature>
<proteinExistence type="predicted"/>
<sequence length="291" mass="32331">MSDFDITTFRSKSKKTGKKTRRLDPSSVTTSFTKYLEKRKELGLDDSDEDAEEVDVKRKSQKLSENSQASEPETTENTQPSGETARSEEAVGSTVVMATVNASVETEKNTFIILDSDDDDQPAKAPMPPVAKSPVDTTHDTSMVEKPKEDESTSQKEPSSLSLLDDFDDLDPDLASSLMECPPDRSSRDTSIHQLPANKIALKFQMQLYPVLETPHSPAVQALIKILKVYVLDRDTLEQAFNAFVRHKKLEGSNLVFIYNNAKVWPIATPVSLGMQVEDVNNIGTYRRSNG</sequence>
<dbReference type="Gene3D" id="3.10.20.90">
    <property type="entry name" value="Phosphatidylinositol 3-kinase Catalytic Subunit, Chain A, domain 1"/>
    <property type="match status" value="1"/>
</dbReference>
<evidence type="ECO:0000313" key="2">
    <source>
        <dbReference type="EMBL" id="KAI8579545.1"/>
    </source>
</evidence>
<dbReference type="GeneID" id="75914445"/>
<accession>A0AAD5EAX8</accession>
<feature type="region of interest" description="Disordered" evidence="1">
    <location>
        <begin position="115"/>
        <end position="165"/>
    </location>
</feature>
<dbReference type="AlphaFoldDB" id="A0AAD5EAX8"/>
<name>A0AAD5EAX8_UMBRA</name>
<organism evidence="2 3">
    <name type="scientific">Umbelopsis ramanniana AG</name>
    <dbReference type="NCBI Taxonomy" id="1314678"/>
    <lineage>
        <taxon>Eukaryota</taxon>
        <taxon>Fungi</taxon>
        <taxon>Fungi incertae sedis</taxon>
        <taxon>Mucoromycota</taxon>
        <taxon>Mucoromycotina</taxon>
        <taxon>Umbelopsidomycetes</taxon>
        <taxon>Umbelopsidales</taxon>
        <taxon>Umbelopsidaceae</taxon>
        <taxon>Umbelopsis</taxon>
    </lineage>
</organism>
<keyword evidence="3" id="KW-1185">Reference proteome</keyword>
<gene>
    <name evidence="2" type="ORF">K450DRAFT_241488</name>
</gene>
<feature type="compositionally biased region" description="Basic residues" evidence="1">
    <location>
        <begin position="11"/>
        <end position="21"/>
    </location>
</feature>
<dbReference type="RefSeq" id="XP_051444549.1">
    <property type="nucleotide sequence ID" value="XM_051589100.1"/>
</dbReference>
<feature type="region of interest" description="Disordered" evidence="1">
    <location>
        <begin position="1"/>
        <end position="94"/>
    </location>
</feature>
<comment type="caution">
    <text evidence="2">The sequence shown here is derived from an EMBL/GenBank/DDBJ whole genome shotgun (WGS) entry which is preliminary data.</text>
</comment>
<reference evidence="2" key="2">
    <citation type="journal article" date="2022" name="Proc. Natl. Acad. Sci. U.S.A.">
        <title>Diploid-dominant life cycles characterize the early evolution of Fungi.</title>
        <authorList>
            <person name="Amses K.R."/>
            <person name="Simmons D.R."/>
            <person name="Longcore J.E."/>
            <person name="Mondo S.J."/>
            <person name="Seto K."/>
            <person name="Jeronimo G.H."/>
            <person name="Bonds A.E."/>
            <person name="Quandt C.A."/>
            <person name="Davis W.J."/>
            <person name="Chang Y."/>
            <person name="Federici B.A."/>
            <person name="Kuo A."/>
            <person name="LaButti K."/>
            <person name="Pangilinan J."/>
            <person name="Andreopoulos W."/>
            <person name="Tritt A."/>
            <person name="Riley R."/>
            <person name="Hundley H."/>
            <person name="Johnson J."/>
            <person name="Lipzen A."/>
            <person name="Barry K."/>
            <person name="Lang B.F."/>
            <person name="Cuomo C.A."/>
            <person name="Buchler N.E."/>
            <person name="Grigoriev I.V."/>
            <person name="Spatafora J.W."/>
            <person name="Stajich J.E."/>
            <person name="James T.Y."/>
        </authorList>
    </citation>
    <scope>NUCLEOTIDE SEQUENCE</scope>
    <source>
        <strain evidence="2">AG</strain>
    </source>
</reference>
<feature type="compositionally biased region" description="Acidic residues" evidence="1">
    <location>
        <begin position="44"/>
        <end position="53"/>
    </location>
</feature>
<evidence type="ECO:0000256" key="1">
    <source>
        <dbReference type="SAM" id="MobiDB-lite"/>
    </source>
</evidence>
<dbReference type="Proteomes" id="UP001206595">
    <property type="component" value="Unassembled WGS sequence"/>
</dbReference>
<feature type="compositionally biased region" description="Polar residues" evidence="1">
    <location>
        <begin position="63"/>
        <end position="84"/>
    </location>
</feature>
<evidence type="ECO:0008006" key="4">
    <source>
        <dbReference type="Google" id="ProtNLM"/>
    </source>
</evidence>
<protein>
    <recommendedName>
        <fullName evidence="4">Rad60/SUMO-like domain-containing protein</fullName>
    </recommendedName>
</protein>
<evidence type="ECO:0000313" key="3">
    <source>
        <dbReference type="Proteomes" id="UP001206595"/>
    </source>
</evidence>
<dbReference type="EMBL" id="MU620919">
    <property type="protein sequence ID" value="KAI8579545.1"/>
    <property type="molecule type" value="Genomic_DNA"/>
</dbReference>
<reference evidence="2" key="1">
    <citation type="submission" date="2021-06" db="EMBL/GenBank/DDBJ databases">
        <authorList>
            <consortium name="DOE Joint Genome Institute"/>
            <person name="Mondo S.J."/>
            <person name="Amses K.R."/>
            <person name="Simmons D.R."/>
            <person name="Longcore J.E."/>
            <person name="Seto K."/>
            <person name="Alves G.H."/>
            <person name="Bonds A.E."/>
            <person name="Quandt C.A."/>
            <person name="Davis W.J."/>
            <person name="Chang Y."/>
            <person name="Letcher P.M."/>
            <person name="Powell M.J."/>
            <person name="Kuo A."/>
            <person name="Labutti K."/>
            <person name="Pangilinan J."/>
            <person name="Andreopoulos W."/>
            <person name="Tritt A."/>
            <person name="Riley R."/>
            <person name="Hundley H."/>
            <person name="Johnson J."/>
            <person name="Lipzen A."/>
            <person name="Barry K."/>
            <person name="Berbee M.L."/>
            <person name="Buchler N.E."/>
            <person name="Grigoriev I.V."/>
            <person name="Spatafora J.W."/>
            <person name="Stajich J.E."/>
            <person name="James T.Y."/>
        </authorList>
    </citation>
    <scope>NUCLEOTIDE SEQUENCE</scope>
    <source>
        <strain evidence="2">AG</strain>
    </source>
</reference>